<protein>
    <submittedName>
        <fullName evidence="1">Uncharacterized protein</fullName>
    </submittedName>
</protein>
<comment type="caution">
    <text evidence="1">The sequence shown here is derived from an EMBL/GenBank/DDBJ whole genome shotgun (WGS) entry which is preliminary data.</text>
</comment>
<organism evidence="1 2">
    <name type="scientific">Caballeronia arvi</name>
    <dbReference type="NCBI Taxonomy" id="1777135"/>
    <lineage>
        <taxon>Bacteria</taxon>
        <taxon>Pseudomonadati</taxon>
        <taxon>Pseudomonadota</taxon>
        <taxon>Betaproteobacteria</taxon>
        <taxon>Burkholderiales</taxon>
        <taxon>Burkholderiaceae</taxon>
        <taxon>Caballeronia</taxon>
    </lineage>
</organism>
<dbReference type="AlphaFoldDB" id="A0A158KZI7"/>
<accession>A0A158KZI7</accession>
<proteinExistence type="predicted"/>
<dbReference type="EMBL" id="FCOM02000074">
    <property type="protein sequence ID" value="SAL86527.1"/>
    <property type="molecule type" value="Genomic_DNA"/>
</dbReference>
<dbReference type="Proteomes" id="UP000055019">
    <property type="component" value="Unassembled WGS sequence"/>
</dbReference>
<sequence length="38" mass="4543">MLNWELGGYSVAWKREQVLERARDTASRKRWVMEGIYG</sequence>
<reference evidence="1" key="1">
    <citation type="submission" date="2016-01" db="EMBL/GenBank/DDBJ databases">
        <authorList>
            <person name="Peeters C."/>
        </authorList>
    </citation>
    <scope>NUCLEOTIDE SEQUENCE [LARGE SCALE GENOMIC DNA]</scope>
    <source>
        <strain evidence="1">LMG 29317</strain>
    </source>
</reference>
<evidence type="ECO:0000313" key="2">
    <source>
        <dbReference type="Proteomes" id="UP000055019"/>
    </source>
</evidence>
<evidence type="ECO:0000313" key="1">
    <source>
        <dbReference type="EMBL" id="SAL86527.1"/>
    </source>
</evidence>
<gene>
    <name evidence="1" type="ORF">AWB74_07740</name>
</gene>
<keyword evidence="2" id="KW-1185">Reference proteome</keyword>
<name>A0A158KZI7_9BURK</name>